<gene>
    <name evidence="2" type="ORF">GCM10010390_11620</name>
</gene>
<feature type="region of interest" description="Disordered" evidence="1">
    <location>
        <begin position="1"/>
        <end position="29"/>
    </location>
</feature>
<sequence length="105" mass="11940">MLHGPAGGRSGISESGRLTNHSIRRKELTPLTAPLPEGWKYFRSQAKPVAGAQLPMWYATAPYHIPRLPDVEGRRKLDQTVSAPTWRELHRLVDEQVQRYRALTL</sequence>
<name>A0ABP3LZY9_9ACTN</name>
<organism evidence="2 3">
    <name type="scientific">Streptomyces mordarskii</name>
    <dbReference type="NCBI Taxonomy" id="1226758"/>
    <lineage>
        <taxon>Bacteria</taxon>
        <taxon>Bacillati</taxon>
        <taxon>Actinomycetota</taxon>
        <taxon>Actinomycetes</taxon>
        <taxon>Kitasatosporales</taxon>
        <taxon>Streptomycetaceae</taxon>
        <taxon>Streptomyces</taxon>
    </lineage>
</organism>
<proteinExistence type="predicted"/>
<feature type="compositionally biased region" description="Gly residues" evidence="1">
    <location>
        <begin position="1"/>
        <end position="10"/>
    </location>
</feature>
<evidence type="ECO:0000256" key="1">
    <source>
        <dbReference type="SAM" id="MobiDB-lite"/>
    </source>
</evidence>
<protein>
    <submittedName>
        <fullName evidence="2">Uncharacterized protein</fullName>
    </submittedName>
</protein>
<comment type="caution">
    <text evidence="2">The sequence shown here is derived from an EMBL/GenBank/DDBJ whole genome shotgun (WGS) entry which is preliminary data.</text>
</comment>
<feature type="compositionally biased region" description="Polar residues" evidence="1">
    <location>
        <begin position="12"/>
        <end position="21"/>
    </location>
</feature>
<dbReference type="EMBL" id="BAAABZ010000005">
    <property type="protein sequence ID" value="GAA0510623.1"/>
    <property type="molecule type" value="Genomic_DNA"/>
</dbReference>
<keyword evidence="3" id="KW-1185">Reference proteome</keyword>
<evidence type="ECO:0000313" key="2">
    <source>
        <dbReference type="EMBL" id="GAA0510623.1"/>
    </source>
</evidence>
<dbReference type="Proteomes" id="UP001501576">
    <property type="component" value="Unassembled WGS sequence"/>
</dbReference>
<accession>A0ABP3LZY9</accession>
<reference evidence="3" key="1">
    <citation type="journal article" date="2019" name="Int. J. Syst. Evol. Microbiol.">
        <title>The Global Catalogue of Microorganisms (GCM) 10K type strain sequencing project: providing services to taxonomists for standard genome sequencing and annotation.</title>
        <authorList>
            <consortium name="The Broad Institute Genomics Platform"/>
            <consortium name="The Broad Institute Genome Sequencing Center for Infectious Disease"/>
            <person name="Wu L."/>
            <person name="Ma J."/>
        </authorList>
    </citation>
    <scope>NUCLEOTIDE SEQUENCE [LARGE SCALE GENOMIC DNA]</scope>
    <source>
        <strain evidence="3">JCM 5052</strain>
    </source>
</reference>
<evidence type="ECO:0000313" key="3">
    <source>
        <dbReference type="Proteomes" id="UP001501576"/>
    </source>
</evidence>